<gene>
    <name evidence="1" type="ORF">LCGC14_0925270</name>
</gene>
<sequence>MTAVTAYESFANSDGLVGIRNSAGKWRKSSDAGGLLHYLRYSSGESIRVVWDLDGFIAPVLRCLPEDVLERLSKFDGELTFQTHELYYLPGRMFRVGKARFYGIRDYWGALTDERPSLDVVRARAVELIDALGKIGLPEPRKLTSAIAVFEDSDWGKAVYESLPKGFDLPEDCLEMLEYASEADGKDWVSNHYVGRFAEGEIFDYDMVAAYGSVAATLPDLRDLNYWKATKLGDRERAAVLGIVKGKFTLDPDAEYAHCSPIIGMVGELPGNPLGKLPTDCYTLSQVKFVEDYGLGTFKMKDGWFAEPSGDTVRYPLREVMVQLYESRAISPLAGKVAKSIANSLVGKMIETRVGRDGMVYGPLRNDLFHATITSQARIEVARFLIEHEVKADELLCVQTDGVKLTRDIPLESNGMGSWVNKGSCATVILSPYKVYSADARPYRITYADLACMVTEHPQAQRYSKTVKHRLTLVQAIRNYEDITRVGEWMETPTSVDLITLDTEQNRQYADLPSTGLGLLSGQYQSVPHVLG</sequence>
<accession>A0A0F9R8B5</accession>
<comment type="caution">
    <text evidence="1">The sequence shown here is derived from an EMBL/GenBank/DDBJ whole genome shotgun (WGS) entry which is preliminary data.</text>
</comment>
<evidence type="ECO:0000313" key="1">
    <source>
        <dbReference type="EMBL" id="KKN21441.1"/>
    </source>
</evidence>
<dbReference type="AlphaFoldDB" id="A0A0F9R8B5"/>
<dbReference type="EMBL" id="LAZR01003147">
    <property type="protein sequence ID" value="KKN21441.1"/>
    <property type="molecule type" value="Genomic_DNA"/>
</dbReference>
<proteinExistence type="predicted"/>
<name>A0A0F9R8B5_9ZZZZ</name>
<organism evidence="1">
    <name type="scientific">marine sediment metagenome</name>
    <dbReference type="NCBI Taxonomy" id="412755"/>
    <lineage>
        <taxon>unclassified sequences</taxon>
        <taxon>metagenomes</taxon>
        <taxon>ecological metagenomes</taxon>
    </lineage>
</organism>
<reference evidence="1" key="1">
    <citation type="journal article" date="2015" name="Nature">
        <title>Complex archaea that bridge the gap between prokaryotes and eukaryotes.</title>
        <authorList>
            <person name="Spang A."/>
            <person name="Saw J.H."/>
            <person name="Jorgensen S.L."/>
            <person name="Zaremba-Niedzwiedzka K."/>
            <person name="Martijn J."/>
            <person name="Lind A.E."/>
            <person name="van Eijk R."/>
            <person name="Schleper C."/>
            <person name="Guy L."/>
            <person name="Ettema T.J."/>
        </authorList>
    </citation>
    <scope>NUCLEOTIDE SEQUENCE</scope>
</reference>
<protein>
    <submittedName>
        <fullName evidence="1">Uncharacterized protein</fullName>
    </submittedName>
</protein>